<accession>A0A160DCN1</accession>
<dbReference type="KEGG" id="vg:28800338"/>
<keyword evidence="2" id="KW-1185">Reference proteome</keyword>
<dbReference type="OrthoDB" id="31695at10239"/>
<reference evidence="1 2" key="1">
    <citation type="submission" date="2016-03" db="EMBL/GenBank/DDBJ databases">
        <authorList>
            <person name="Montgomery M.T."/>
            <person name="Guerrero C.A."/>
            <person name="Mavrich T.N."/>
            <person name="Pope W.H."/>
            <person name="Garlena R.A."/>
            <person name="Russell D.A."/>
            <person name="Jacobs-Sera D."/>
            <person name="Hendrix R.W."/>
            <person name="Hatfull G.F."/>
        </authorList>
    </citation>
    <scope>NUCLEOTIDE SEQUENCE [LARGE SCALE GENOMIC DNA]</scope>
</reference>
<evidence type="ECO:0000313" key="2">
    <source>
        <dbReference type="Proteomes" id="UP000204215"/>
    </source>
</evidence>
<organism evidence="1 2">
    <name type="scientific">Gordonia phage Wizard</name>
    <dbReference type="NCBI Taxonomy" id="1838083"/>
    <lineage>
        <taxon>Viruses</taxon>
        <taxon>Duplodnaviria</taxon>
        <taxon>Heunggongvirae</taxon>
        <taxon>Uroviricota</taxon>
        <taxon>Caudoviricetes</taxon>
        <taxon>Stackebrandtviridae</taxon>
        <taxon>Frickvirinae</taxon>
        <taxon>Wizardvirus</taxon>
        <taxon>Wizardvirus wizard</taxon>
    </lineage>
</organism>
<protein>
    <submittedName>
        <fullName evidence="1">Uncharacterized protein</fullName>
    </submittedName>
</protein>
<dbReference type="GeneID" id="28800338"/>
<dbReference type="EMBL" id="KU998234">
    <property type="protein sequence ID" value="ANA85389.1"/>
    <property type="molecule type" value="Genomic_DNA"/>
</dbReference>
<evidence type="ECO:0000313" key="1">
    <source>
        <dbReference type="EMBL" id="ANA85389.1"/>
    </source>
</evidence>
<name>A0A160DCN1_9CAUD</name>
<gene>
    <name evidence="1" type="primary">84</name>
    <name evidence="1" type="ORF">WIZARD_84</name>
</gene>
<dbReference type="Proteomes" id="UP000204215">
    <property type="component" value="Segment"/>
</dbReference>
<proteinExistence type="predicted"/>
<dbReference type="RefSeq" id="YP_009274123.1">
    <property type="nucleotide sequence ID" value="NC_030913.1"/>
</dbReference>
<sequence>MTNHRNDATALAFEQNLGIVHALLDVADAIREGNQPTELIAVQEEVGTYVDVMFDGPPGPESGRFIEVENQHRASIRFGEWVEFADGRWALRIRRGDVERIQPSVFDSRVENRGT</sequence>